<dbReference type="Proteomes" id="UP000266091">
    <property type="component" value="Unassembled WGS sequence"/>
</dbReference>
<comment type="caution">
    <text evidence="8">The sequence shown here is derived from an EMBL/GenBank/DDBJ whole genome shotgun (WGS) entry which is preliminary data.</text>
</comment>
<keyword evidence="2" id="KW-1003">Cell membrane</keyword>
<dbReference type="Pfam" id="PF00892">
    <property type="entry name" value="EamA"/>
    <property type="match status" value="2"/>
</dbReference>
<dbReference type="PANTHER" id="PTHR32322:SF18">
    <property type="entry name" value="S-ADENOSYLMETHIONINE_S-ADENOSYLHOMOCYSTEINE TRANSPORTER"/>
    <property type="match status" value="1"/>
</dbReference>
<dbReference type="InterPro" id="IPR050638">
    <property type="entry name" value="AA-Vitamin_Transporters"/>
</dbReference>
<feature type="transmembrane region" description="Helical" evidence="6">
    <location>
        <begin position="240"/>
        <end position="259"/>
    </location>
</feature>
<keyword evidence="9" id="KW-1185">Reference proteome</keyword>
<dbReference type="EMBL" id="BGZJ01000002">
    <property type="protein sequence ID" value="GBO94792.1"/>
    <property type="molecule type" value="Genomic_DNA"/>
</dbReference>
<keyword evidence="5 6" id="KW-0472">Membrane</keyword>
<evidence type="ECO:0000256" key="2">
    <source>
        <dbReference type="ARBA" id="ARBA00022475"/>
    </source>
</evidence>
<keyword evidence="3 6" id="KW-0812">Transmembrane</keyword>
<keyword evidence="4 6" id="KW-1133">Transmembrane helix</keyword>
<proteinExistence type="predicted"/>
<dbReference type="SUPFAM" id="SSF103481">
    <property type="entry name" value="Multidrug resistance efflux transporter EmrE"/>
    <property type="match status" value="2"/>
</dbReference>
<dbReference type="InterPro" id="IPR000620">
    <property type="entry name" value="EamA_dom"/>
</dbReference>
<protein>
    <submittedName>
        <fullName evidence="8">EamA family transporter</fullName>
    </submittedName>
</protein>
<sequence length="285" mass="30465">MALTTITVWGATYVVTKGVMSELTAIDVLVTRFTIGFLILAAVAKATGQSLMIQERSDLKLFIASGATGVAAYFTLENCALYFTQAANVGVIVSLIPITNVLVMWFFFRDVPLKRQFFIGSAIAVAGSACLTLATDKLGAVSPLGDLLAFLACFAWPLYCVVSRKLSERGFKIIPMTAWTFFFGVLIMLPFDIGFGSKISLSTLTDPGVFMGLAFLGVFASALCYATWTGAVESLGIAKTSLFLYAQPLITVLLSVVFLHETLPPLAIAGIVTIFVGLIVAQKGH</sequence>
<accession>A0A388SEI5</accession>
<evidence type="ECO:0000256" key="3">
    <source>
        <dbReference type="ARBA" id="ARBA00022692"/>
    </source>
</evidence>
<feature type="transmembrane region" description="Helical" evidence="6">
    <location>
        <begin position="59"/>
        <end position="76"/>
    </location>
</feature>
<evidence type="ECO:0000259" key="7">
    <source>
        <dbReference type="Pfam" id="PF00892"/>
    </source>
</evidence>
<gene>
    <name evidence="8" type="ORF">MESMUL_21460</name>
</gene>
<feature type="transmembrane region" description="Helical" evidence="6">
    <location>
        <begin position="265"/>
        <end position="281"/>
    </location>
</feature>
<evidence type="ECO:0000313" key="9">
    <source>
        <dbReference type="Proteomes" id="UP000266091"/>
    </source>
</evidence>
<feature type="transmembrane region" description="Helical" evidence="6">
    <location>
        <begin position="29"/>
        <end position="47"/>
    </location>
</feature>
<feature type="transmembrane region" description="Helical" evidence="6">
    <location>
        <begin position="82"/>
        <end position="108"/>
    </location>
</feature>
<dbReference type="RefSeq" id="WP_170135166.1">
    <property type="nucleotide sequence ID" value="NZ_BGZJ01000002.1"/>
</dbReference>
<feature type="transmembrane region" description="Helical" evidence="6">
    <location>
        <begin position="208"/>
        <end position="228"/>
    </location>
</feature>
<feature type="transmembrane region" description="Helical" evidence="6">
    <location>
        <begin position="117"/>
        <end position="134"/>
    </location>
</feature>
<evidence type="ECO:0000256" key="5">
    <source>
        <dbReference type="ARBA" id="ARBA00023136"/>
    </source>
</evidence>
<dbReference type="GO" id="GO:0005886">
    <property type="term" value="C:plasma membrane"/>
    <property type="evidence" value="ECO:0007669"/>
    <property type="project" value="UniProtKB-SubCell"/>
</dbReference>
<feature type="domain" description="EamA" evidence="7">
    <location>
        <begin position="1"/>
        <end position="132"/>
    </location>
</feature>
<comment type="subcellular location">
    <subcellularLocation>
        <location evidence="1">Cell membrane</location>
        <topology evidence="1">Multi-pass membrane protein</topology>
    </subcellularLocation>
</comment>
<evidence type="ECO:0000256" key="6">
    <source>
        <dbReference type="SAM" id="Phobius"/>
    </source>
</evidence>
<dbReference type="AlphaFoldDB" id="A0A388SEI5"/>
<name>A0A388SEI5_9BURK</name>
<evidence type="ECO:0000313" key="8">
    <source>
        <dbReference type="EMBL" id="GBO94792.1"/>
    </source>
</evidence>
<dbReference type="PANTHER" id="PTHR32322">
    <property type="entry name" value="INNER MEMBRANE TRANSPORTER"/>
    <property type="match status" value="1"/>
</dbReference>
<reference evidence="8 9" key="1">
    <citation type="journal article" date="2018" name="Int. J. Syst. Evol. Microbiol.">
        <title>Mesosutterella multiformis gen. nov., sp. nov., a member of the family Sutterellaceae and Sutterella megalosphaeroides sp. nov., isolated from human faeces.</title>
        <authorList>
            <person name="Sakamoto M."/>
            <person name="Ikeyama N."/>
            <person name="Kunihiro T."/>
            <person name="Iino T."/>
            <person name="Yuki M."/>
            <person name="Ohkuma M."/>
        </authorList>
    </citation>
    <scope>NUCLEOTIDE SEQUENCE [LARGE SCALE GENOMIC DNA]</scope>
    <source>
        <strain evidence="8 9">4NBBH2</strain>
    </source>
</reference>
<feature type="domain" description="EamA" evidence="7">
    <location>
        <begin position="144"/>
        <end position="280"/>
    </location>
</feature>
<evidence type="ECO:0000256" key="4">
    <source>
        <dbReference type="ARBA" id="ARBA00022989"/>
    </source>
</evidence>
<dbReference type="InterPro" id="IPR037185">
    <property type="entry name" value="EmrE-like"/>
</dbReference>
<evidence type="ECO:0000256" key="1">
    <source>
        <dbReference type="ARBA" id="ARBA00004651"/>
    </source>
</evidence>
<feature type="transmembrane region" description="Helical" evidence="6">
    <location>
        <begin position="173"/>
        <end position="196"/>
    </location>
</feature>
<feature type="transmembrane region" description="Helical" evidence="6">
    <location>
        <begin position="140"/>
        <end position="161"/>
    </location>
</feature>
<organism evidence="8 9">
    <name type="scientific">Mesosutterella multiformis</name>
    <dbReference type="NCBI Taxonomy" id="2259133"/>
    <lineage>
        <taxon>Bacteria</taxon>
        <taxon>Pseudomonadati</taxon>
        <taxon>Pseudomonadota</taxon>
        <taxon>Betaproteobacteria</taxon>
        <taxon>Burkholderiales</taxon>
        <taxon>Sutterellaceae</taxon>
        <taxon>Mesosutterella</taxon>
    </lineage>
</organism>